<evidence type="ECO:0000313" key="1">
    <source>
        <dbReference type="EMBL" id="KAF5550933.1"/>
    </source>
</evidence>
<sequence>MGDNGYNIKIHVPYEVSVSEVEELERFIIQSDYGSFNLDGYMKGANFLPLITSAVLGTIKNGEFAVFGEDDHGGIDLRENHKIDDHFLSEPATKTE</sequence>
<dbReference type="AlphaFoldDB" id="A0A8H5J8R5"/>
<keyword evidence="2" id="KW-1185">Reference proteome</keyword>
<evidence type="ECO:0000313" key="2">
    <source>
        <dbReference type="Proteomes" id="UP000574317"/>
    </source>
</evidence>
<accession>A0A8H5J8R5</accession>
<comment type="caution">
    <text evidence="1">The sequence shown here is derived from an EMBL/GenBank/DDBJ whole genome shotgun (WGS) entry which is preliminary data.</text>
</comment>
<organism evidence="1 2">
    <name type="scientific">Fusarium napiforme</name>
    <dbReference type="NCBI Taxonomy" id="42672"/>
    <lineage>
        <taxon>Eukaryota</taxon>
        <taxon>Fungi</taxon>
        <taxon>Dikarya</taxon>
        <taxon>Ascomycota</taxon>
        <taxon>Pezizomycotina</taxon>
        <taxon>Sordariomycetes</taxon>
        <taxon>Hypocreomycetidae</taxon>
        <taxon>Hypocreales</taxon>
        <taxon>Nectriaceae</taxon>
        <taxon>Fusarium</taxon>
        <taxon>Fusarium fujikuroi species complex</taxon>
    </lineage>
</organism>
<name>A0A8H5J8R5_9HYPO</name>
<reference evidence="1 2" key="1">
    <citation type="submission" date="2020-05" db="EMBL/GenBank/DDBJ databases">
        <title>Identification and distribution of gene clusters putatively required for synthesis of sphingolipid metabolism inhibitors in phylogenetically diverse species of the filamentous fungus Fusarium.</title>
        <authorList>
            <person name="Kim H.-S."/>
            <person name="Busman M."/>
            <person name="Brown D.W."/>
            <person name="Divon H."/>
            <person name="Uhlig S."/>
            <person name="Proctor R.H."/>
        </authorList>
    </citation>
    <scope>NUCLEOTIDE SEQUENCE [LARGE SCALE GENOMIC DNA]</scope>
    <source>
        <strain evidence="1 2">NRRL 25196</strain>
    </source>
</reference>
<gene>
    <name evidence="1" type="ORF">FNAPI_7608</name>
</gene>
<dbReference type="Proteomes" id="UP000574317">
    <property type="component" value="Unassembled WGS sequence"/>
</dbReference>
<protein>
    <submittedName>
        <fullName evidence="1">Uncharacterized protein</fullName>
    </submittedName>
</protein>
<dbReference type="EMBL" id="JAAOAO010000279">
    <property type="protein sequence ID" value="KAF5550933.1"/>
    <property type="molecule type" value="Genomic_DNA"/>
</dbReference>
<proteinExistence type="predicted"/>